<comment type="caution">
    <text evidence="2">The sequence shown here is derived from an EMBL/GenBank/DDBJ whole genome shotgun (WGS) entry which is preliminary data.</text>
</comment>
<evidence type="ECO:0000313" key="2">
    <source>
        <dbReference type="EMBL" id="CAK9053370.1"/>
    </source>
</evidence>
<keyword evidence="3" id="KW-1185">Reference proteome</keyword>
<reference evidence="2 3" key="1">
    <citation type="submission" date="2024-02" db="EMBL/GenBank/DDBJ databases">
        <authorList>
            <person name="Chen Y."/>
            <person name="Shah S."/>
            <person name="Dougan E. K."/>
            <person name="Thang M."/>
            <person name="Chan C."/>
        </authorList>
    </citation>
    <scope>NUCLEOTIDE SEQUENCE [LARGE SCALE GENOMIC DNA]</scope>
</reference>
<dbReference type="Proteomes" id="UP001642484">
    <property type="component" value="Unassembled WGS sequence"/>
</dbReference>
<sequence length="443" mass="49978">MFLVLGFLLALFGSGRALQEEKEKWWDAGQTQMNVWDHSWLTPRLVCGFRFMRVPLSSGLEGKIFIPIPGIDELSANSSGAEKTESSSRDLPADQHLSWVFDGTRFQDRASEFYQERNLPPPMEDVWLLVLIAAVPTTVKNNVMSGGDMMELQCSAMVLLSSYFFAEYMIMLVPPAVLLKYFQHTWEVHSRVGHVESADEMVGHFNSFEPLGLAMERFQEALQARSKVFHCDPLQGLQGRSGISCPPQSPAFGGSPVLRPLVDVLIIRCREDLGWVLRWLSRVLRDEWTPEVAGVTVRLVIYEKCDPLDNEVKPVALDGQQLLAQLLHIGAIHPGSTIIALKEPEGFEHVAYVHYCMSKNWRDSDFVIFLHGFPFDHTNEGMLDDVLRSMVQGTYGVPFVHLNINRLPRIAVEPCLQVLIRPALEAWQVSEPTAVSELPLRPK</sequence>
<feature type="chain" id="PRO_5046611265" evidence="1">
    <location>
        <begin position="18"/>
        <end position="443"/>
    </location>
</feature>
<dbReference type="EMBL" id="CAXAMN010018891">
    <property type="protein sequence ID" value="CAK9053370.1"/>
    <property type="molecule type" value="Genomic_DNA"/>
</dbReference>
<proteinExistence type="predicted"/>
<evidence type="ECO:0000256" key="1">
    <source>
        <dbReference type="SAM" id="SignalP"/>
    </source>
</evidence>
<keyword evidence="1" id="KW-0732">Signal</keyword>
<evidence type="ECO:0000313" key="3">
    <source>
        <dbReference type="Proteomes" id="UP001642484"/>
    </source>
</evidence>
<gene>
    <name evidence="2" type="ORF">CCMP2556_LOCUS26836</name>
</gene>
<protein>
    <submittedName>
        <fullName evidence="2">Uncharacterized protein</fullName>
    </submittedName>
</protein>
<name>A0ABP0MPH3_9DINO</name>
<accession>A0ABP0MPH3</accession>
<feature type="signal peptide" evidence="1">
    <location>
        <begin position="1"/>
        <end position="17"/>
    </location>
</feature>
<organism evidence="2 3">
    <name type="scientific">Durusdinium trenchii</name>
    <dbReference type="NCBI Taxonomy" id="1381693"/>
    <lineage>
        <taxon>Eukaryota</taxon>
        <taxon>Sar</taxon>
        <taxon>Alveolata</taxon>
        <taxon>Dinophyceae</taxon>
        <taxon>Suessiales</taxon>
        <taxon>Symbiodiniaceae</taxon>
        <taxon>Durusdinium</taxon>
    </lineage>
</organism>